<feature type="compositionally biased region" description="Low complexity" evidence="1">
    <location>
        <begin position="75"/>
        <end position="93"/>
    </location>
</feature>
<dbReference type="AlphaFoldDB" id="A0AAF0DHV2"/>
<accession>A0AAF0DHV2</accession>
<proteinExistence type="predicted"/>
<dbReference type="InterPro" id="IPR009057">
    <property type="entry name" value="Homeodomain-like_sf"/>
</dbReference>
<reference evidence="3" key="1">
    <citation type="submission" date="2023-03" db="EMBL/GenBank/DDBJ databases">
        <title>Emydomyces testavorans Genome Sequence.</title>
        <authorList>
            <person name="Hoyer L."/>
        </authorList>
    </citation>
    <scope>NUCLEOTIDE SEQUENCE</scope>
    <source>
        <strain evidence="3">16-2883</strain>
    </source>
</reference>
<feature type="compositionally biased region" description="Basic and acidic residues" evidence="1">
    <location>
        <begin position="196"/>
        <end position="221"/>
    </location>
</feature>
<feature type="region of interest" description="Disordered" evidence="1">
    <location>
        <begin position="191"/>
        <end position="227"/>
    </location>
</feature>
<evidence type="ECO:0000259" key="2">
    <source>
        <dbReference type="PROSITE" id="PS50090"/>
    </source>
</evidence>
<organism evidence="3 4">
    <name type="scientific">Emydomyces testavorans</name>
    <dbReference type="NCBI Taxonomy" id="2070801"/>
    <lineage>
        <taxon>Eukaryota</taxon>
        <taxon>Fungi</taxon>
        <taxon>Dikarya</taxon>
        <taxon>Ascomycota</taxon>
        <taxon>Pezizomycotina</taxon>
        <taxon>Eurotiomycetes</taxon>
        <taxon>Eurotiomycetidae</taxon>
        <taxon>Onygenales</taxon>
        <taxon>Nannizziopsiaceae</taxon>
        <taxon>Emydomyces</taxon>
    </lineage>
</organism>
<feature type="region of interest" description="Disordered" evidence="1">
    <location>
        <begin position="1"/>
        <end position="95"/>
    </location>
</feature>
<dbReference type="InterPro" id="IPR001005">
    <property type="entry name" value="SANT/Myb"/>
</dbReference>
<dbReference type="Pfam" id="PF13921">
    <property type="entry name" value="Myb_DNA-bind_6"/>
    <property type="match status" value="1"/>
</dbReference>
<feature type="domain" description="Myb-like" evidence="2">
    <location>
        <begin position="85"/>
        <end position="135"/>
    </location>
</feature>
<feature type="compositionally biased region" description="Low complexity" evidence="1">
    <location>
        <begin position="17"/>
        <end position="60"/>
    </location>
</feature>
<name>A0AAF0DHV2_9EURO</name>
<dbReference type="Proteomes" id="UP001219355">
    <property type="component" value="Chromosome 2"/>
</dbReference>
<sequence>MPRQTPSRASKRSAPYPSKTKTGTPTSSKGMNPLPTTATAAPPTLSPWQGPSSQSRSSPSHIAAYPSRLSGAERSTTAIPSSPMTPTSTSGPWTRRDDDILLTARAQAQGWNQIQKDHFPSKSANACRKRYERLIAKRRGSDWNDERIDRLASQYMQMREQTWRPLADAVGENWEDVEKLCLERGARTLLPTLGQRELRNDPPERAGRGASQDSHDEERLSIHNLLQ</sequence>
<dbReference type="PROSITE" id="PS50090">
    <property type="entry name" value="MYB_LIKE"/>
    <property type="match status" value="1"/>
</dbReference>
<dbReference type="CDD" id="cd00167">
    <property type="entry name" value="SANT"/>
    <property type="match status" value="1"/>
</dbReference>
<dbReference type="SUPFAM" id="SSF46689">
    <property type="entry name" value="Homeodomain-like"/>
    <property type="match status" value="1"/>
</dbReference>
<gene>
    <name evidence="3" type="ORF">PRK78_004298</name>
</gene>
<evidence type="ECO:0000313" key="3">
    <source>
        <dbReference type="EMBL" id="WEW58830.1"/>
    </source>
</evidence>
<evidence type="ECO:0000256" key="1">
    <source>
        <dbReference type="SAM" id="MobiDB-lite"/>
    </source>
</evidence>
<dbReference type="Gene3D" id="1.10.10.60">
    <property type="entry name" value="Homeodomain-like"/>
    <property type="match status" value="1"/>
</dbReference>
<dbReference type="EMBL" id="CP120628">
    <property type="protein sequence ID" value="WEW58830.1"/>
    <property type="molecule type" value="Genomic_DNA"/>
</dbReference>
<keyword evidence="4" id="KW-1185">Reference proteome</keyword>
<protein>
    <recommendedName>
        <fullName evidence="2">Myb-like domain-containing protein</fullName>
    </recommendedName>
</protein>
<evidence type="ECO:0000313" key="4">
    <source>
        <dbReference type="Proteomes" id="UP001219355"/>
    </source>
</evidence>